<feature type="transmembrane region" description="Helical" evidence="1">
    <location>
        <begin position="42"/>
        <end position="62"/>
    </location>
</feature>
<evidence type="ECO:0000313" key="2">
    <source>
        <dbReference type="EMBL" id="KAF2965434.1"/>
    </source>
</evidence>
<organism evidence="2 3">
    <name type="scientific">Xylaria multiplex</name>
    <dbReference type="NCBI Taxonomy" id="323545"/>
    <lineage>
        <taxon>Eukaryota</taxon>
        <taxon>Fungi</taxon>
        <taxon>Dikarya</taxon>
        <taxon>Ascomycota</taxon>
        <taxon>Pezizomycotina</taxon>
        <taxon>Sordariomycetes</taxon>
        <taxon>Xylariomycetidae</taxon>
        <taxon>Xylariales</taxon>
        <taxon>Xylariaceae</taxon>
        <taxon>Xylaria</taxon>
    </lineage>
</organism>
<reference evidence="2 3" key="1">
    <citation type="submission" date="2019-12" db="EMBL/GenBank/DDBJ databases">
        <title>Draft genome sequence of the ascomycete Xylaria multiplex DSM 110363.</title>
        <authorList>
            <person name="Buettner E."/>
            <person name="Kellner H."/>
        </authorList>
    </citation>
    <scope>NUCLEOTIDE SEQUENCE [LARGE SCALE GENOMIC DNA]</scope>
    <source>
        <strain evidence="2 3">DSM 110363</strain>
    </source>
</reference>
<gene>
    <name evidence="2" type="ORF">GQX73_g8107</name>
</gene>
<comment type="caution">
    <text evidence="2">The sequence shown here is derived from an EMBL/GenBank/DDBJ whole genome shotgun (WGS) entry which is preliminary data.</text>
</comment>
<dbReference type="Proteomes" id="UP000481858">
    <property type="component" value="Unassembled WGS sequence"/>
</dbReference>
<sequence length="193" mass="21104">MPLAAFRKSEEHDELTRLANEHLQSDLEPSDRHALVKATTRVATATTVGSLVGLGLGLYASIRVRSVRTGIFAAFRAAERPSSAVFANGRQEAAPDVTPLTRPSKLGDFATYFFFGLGGTMLGGELGLLTGTWSASRGINKDPARKERIEKAYRLFKVDVLRKEIERLENGSTAVTEGSRSWISSTRDIIHKN</sequence>
<evidence type="ECO:0000256" key="1">
    <source>
        <dbReference type="SAM" id="Phobius"/>
    </source>
</evidence>
<accession>A0A7C8MTS0</accession>
<dbReference type="InParanoid" id="A0A7C8MTS0"/>
<keyword evidence="1" id="KW-1133">Transmembrane helix</keyword>
<evidence type="ECO:0000313" key="3">
    <source>
        <dbReference type="Proteomes" id="UP000481858"/>
    </source>
</evidence>
<protein>
    <submittedName>
        <fullName evidence="2">Uncharacterized protein</fullName>
    </submittedName>
</protein>
<keyword evidence="1" id="KW-0812">Transmembrane</keyword>
<keyword evidence="1" id="KW-0472">Membrane</keyword>
<proteinExistence type="predicted"/>
<keyword evidence="3" id="KW-1185">Reference proteome</keyword>
<feature type="transmembrane region" description="Helical" evidence="1">
    <location>
        <begin position="109"/>
        <end position="129"/>
    </location>
</feature>
<dbReference type="OrthoDB" id="3365267at2759"/>
<name>A0A7C8MTS0_9PEZI</name>
<dbReference type="EMBL" id="WUBL01000115">
    <property type="protein sequence ID" value="KAF2965434.1"/>
    <property type="molecule type" value="Genomic_DNA"/>
</dbReference>
<dbReference type="AlphaFoldDB" id="A0A7C8MTS0"/>